<dbReference type="EMBL" id="LCRD01000044">
    <property type="protein sequence ID" value="KKW29444.1"/>
    <property type="molecule type" value="Genomic_DNA"/>
</dbReference>
<sequence>TVGLQPNTHLVLVSEWAPSLNPNGIITATPQIAASHVDVVCSTSGPSWILAFPWDAIGIADPGRRGRSAMWDDRIKRALVSEDFRRRITIDRLPAPHTILRWVINEE</sequence>
<dbReference type="AlphaFoldDB" id="A0A0G2AAN7"/>
<feature type="non-terminal residue" evidence="1">
    <location>
        <position position="1"/>
    </location>
</feature>
<proteinExistence type="predicted"/>
<comment type="caution">
    <text evidence="1">The sequence shown here is derived from an EMBL/GenBank/DDBJ whole genome shotgun (WGS) entry which is preliminary data.</text>
</comment>
<evidence type="ECO:0000313" key="2">
    <source>
        <dbReference type="Proteomes" id="UP000034846"/>
    </source>
</evidence>
<dbReference type="Proteomes" id="UP000034846">
    <property type="component" value="Unassembled WGS sequence"/>
</dbReference>
<name>A0A0G2AAN7_9BACT</name>
<reference evidence="1 2" key="1">
    <citation type="journal article" date="2015" name="Nature">
        <title>rRNA introns, odd ribosomes, and small enigmatic genomes across a large radiation of phyla.</title>
        <authorList>
            <person name="Brown C.T."/>
            <person name="Hug L.A."/>
            <person name="Thomas B.C."/>
            <person name="Sharon I."/>
            <person name="Castelle C.J."/>
            <person name="Singh A."/>
            <person name="Wilkins M.J."/>
            <person name="Williams K.H."/>
            <person name="Banfield J.F."/>
        </authorList>
    </citation>
    <scope>NUCLEOTIDE SEQUENCE [LARGE SCALE GENOMIC DNA]</scope>
</reference>
<protein>
    <submittedName>
        <fullName evidence="1">Uncharacterized protein</fullName>
    </submittedName>
</protein>
<accession>A0A0G2AAN7</accession>
<evidence type="ECO:0000313" key="1">
    <source>
        <dbReference type="EMBL" id="KKW29444.1"/>
    </source>
</evidence>
<organism evidence="1 2">
    <name type="scientific">Candidatus Uhrbacteria bacterium GW2011_GWD2_52_7</name>
    <dbReference type="NCBI Taxonomy" id="1618989"/>
    <lineage>
        <taxon>Bacteria</taxon>
        <taxon>Candidatus Uhriibacteriota</taxon>
    </lineage>
</organism>
<gene>
    <name evidence="1" type="ORF">UY72_C0044G0001</name>
</gene>